<sequence length="118" mass="13037">MRTKTELALEQTQQGASDEVLNIRGIPYSIYNDDGNPTSANIKQALRQVSRWQQHLVHDESNSQPHAHTQRSKVSNAPVMRTASAAVKPCQGDSLKLYMITSSNPDGGCNWLKTSQDS</sequence>
<reference evidence="2" key="2">
    <citation type="submission" date="2022-01" db="EMBL/GenBank/DDBJ databases">
        <authorList>
            <person name="Yamashiro T."/>
            <person name="Shiraishi A."/>
            <person name="Satake H."/>
            <person name="Nakayama K."/>
        </authorList>
    </citation>
    <scope>NUCLEOTIDE SEQUENCE</scope>
</reference>
<feature type="compositionally biased region" description="Polar residues" evidence="1">
    <location>
        <begin position="62"/>
        <end position="75"/>
    </location>
</feature>
<dbReference type="EMBL" id="BQNB010020483">
    <property type="protein sequence ID" value="GJT96464.1"/>
    <property type="molecule type" value="Genomic_DNA"/>
</dbReference>
<gene>
    <name evidence="2" type="ORF">Tco_1091982</name>
</gene>
<feature type="region of interest" description="Disordered" evidence="1">
    <location>
        <begin position="54"/>
        <end position="79"/>
    </location>
</feature>
<protein>
    <submittedName>
        <fullName evidence="2">Uncharacterized protein</fullName>
    </submittedName>
</protein>
<dbReference type="Proteomes" id="UP001151760">
    <property type="component" value="Unassembled WGS sequence"/>
</dbReference>
<accession>A0ABQ5I9S6</accession>
<comment type="caution">
    <text evidence="2">The sequence shown here is derived from an EMBL/GenBank/DDBJ whole genome shotgun (WGS) entry which is preliminary data.</text>
</comment>
<organism evidence="2 3">
    <name type="scientific">Tanacetum coccineum</name>
    <dbReference type="NCBI Taxonomy" id="301880"/>
    <lineage>
        <taxon>Eukaryota</taxon>
        <taxon>Viridiplantae</taxon>
        <taxon>Streptophyta</taxon>
        <taxon>Embryophyta</taxon>
        <taxon>Tracheophyta</taxon>
        <taxon>Spermatophyta</taxon>
        <taxon>Magnoliopsida</taxon>
        <taxon>eudicotyledons</taxon>
        <taxon>Gunneridae</taxon>
        <taxon>Pentapetalae</taxon>
        <taxon>asterids</taxon>
        <taxon>campanulids</taxon>
        <taxon>Asterales</taxon>
        <taxon>Asteraceae</taxon>
        <taxon>Asteroideae</taxon>
        <taxon>Anthemideae</taxon>
        <taxon>Anthemidinae</taxon>
        <taxon>Tanacetum</taxon>
    </lineage>
</organism>
<evidence type="ECO:0000256" key="1">
    <source>
        <dbReference type="SAM" id="MobiDB-lite"/>
    </source>
</evidence>
<keyword evidence="3" id="KW-1185">Reference proteome</keyword>
<name>A0ABQ5I9S6_9ASTR</name>
<reference evidence="2" key="1">
    <citation type="journal article" date="2022" name="Int. J. Mol. Sci.">
        <title>Draft Genome of Tanacetum Coccineum: Genomic Comparison of Closely Related Tanacetum-Family Plants.</title>
        <authorList>
            <person name="Yamashiro T."/>
            <person name="Shiraishi A."/>
            <person name="Nakayama K."/>
            <person name="Satake H."/>
        </authorList>
    </citation>
    <scope>NUCLEOTIDE SEQUENCE</scope>
</reference>
<proteinExistence type="predicted"/>
<evidence type="ECO:0000313" key="2">
    <source>
        <dbReference type="EMBL" id="GJT96464.1"/>
    </source>
</evidence>
<evidence type="ECO:0000313" key="3">
    <source>
        <dbReference type="Proteomes" id="UP001151760"/>
    </source>
</evidence>